<dbReference type="GO" id="GO:0016020">
    <property type="term" value="C:membrane"/>
    <property type="evidence" value="ECO:0007669"/>
    <property type="project" value="UniProtKB-SubCell"/>
</dbReference>
<accession>A0A368YP24</accession>
<dbReference type="InterPro" id="IPR037185">
    <property type="entry name" value="EmrE-like"/>
</dbReference>
<evidence type="ECO:0000256" key="1">
    <source>
        <dbReference type="ARBA" id="ARBA00004141"/>
    </source>
</evidence>
<dbReference type="SUPFAM" id="SSF103481">
    <property type="entry name" value="Multidrug resistance efflux transporter EmrE"/>
    <property type="match status" value="2"/>
</dbReference>
<dbReference type="InterPro" id="IPR000620">
    <property type="entry name" value="EamA_dom"/>
</dbReference>
<feature type="domain" description="EamA" evidence="7">
    <location>
        <begin position="161"/>
        <end position="291"/>
    </location>
</feature>
<evidence type="ECO:0000313" key="9">
    <source>
        <dbReference type="Proteomes" id="UP000253324"/>
    </source>
</evidence>
<evidence type="ECO:0000256" key="2">
    <source>
        <dbReference type="ARBA" id="ARBA00007362"/>
    </source>
</evidence>
<feature type="transmembrane region" description="Helical" evidence="6">
    <location>
        <begin position="40"/>
        <end position="60"/>
    </location>
</feature>
<organism evidence="8 9">
    <name type="scientific">Phyllobacterium bourgognense</name>
    <dbReference type="NCBI Taxonomy" id="314236"/>
    <lineage>
        <taxon>Bacteria</taxon>
        <taxon>Pseudomonadati</taxon>
        <taxon>Pseudomonadota</taxon>
        <taxon>Alphaproteobacteria</taxon>
        <taxon>Hyphomicrobiales</taxon>
        <taxon>Phyllobacteriaceae</taxon>
        <taxon>Phyllobacterium</taxon>
    </lineage>
</organism>
<feature type="transmembrane region" description="Helical" evidence="6">
    <location>
        <begin position="188"/>
        <end position="208"/>
    </location>
</feature>
<feature type="transmembrane region" description="Helical" evidence="6">
    <location>
        <begin position="12"/>
        <end position="34"/>
    </location>
</feature>
<dbReference type="EMBL" id="QPJM01000013">
    <property type="protein sequence ID" value="RCW80647.1"/>
    <property type="molecule type" value="Genomic_DNA"/>
</dbReference>
<dbReference type="PANTHER" id="PTHR32322:SF2">
    <property type="entry name" value="EAMA DOMAIN-CONTAINING PROTEIN"/>
    <property type="match status" value="1"/>
</dbReference>
<feature type="transmembrane region" description="Helical" evidence="6">
    <location>
        <begin position="220"/>
        <end position="241"/>
    </location>
</feature>
<keyword evidence="9" id="KW-1185">Reference proteome</keyword>
<proteinExistence type="inferred from homology"/>
<feature type="transmembrane region" description="Helical" evidence="6">
    <location>
        <begin position="253"/>
        <end position="269"/>
    </location>
</feature>
<comment type="subcellular location">
    <subcellularLocation>
        <location evidence="1">Membrane</location>
        <topology evidence="1">Multi-pass membrane protein</topology>
    </subcellularLocation>
</comment>
<feature type="transmembrane region" description="Helical" evidence="6">
    <location>
        <begin position="154"/>
        <end position="176"/>
    </location>
</feature>
<evidence type="ECO:0000259" key="7">
    <source>
        <dbReference type="Pfam" id="PF00892"/>
    </source>
</evidence>
<reference evidence="8 9" key="1">
    <citation type="submission" date="2018-07" db="EMBL/GenBank/DDBJ databases">
        <title>Genomic Encyclopedia of Type Strains, Phase III (KMG-III): the genomes of soil and plant-associated and newly described type strains.</title>
        <authorList>
            <person name="Whitman W."/>
        </authorList>
    </citation>
    <scope>NUCLEOTIDE SEQUENCE [LARGE SCALE GENOMIC DNA]</scope>
    <source>
        <strain evidence="8 9">31-25a</strain>
    </source>
</reference>
<dbReference type="PANTHER" id="PTHR32322">
    <property type="entry name" value="INNER MEMBRANE TRANSPORTER"/>
    <property type="match status" value="1"/>
</dbReference>
<evidence type="ECO:0000256" key="6">
    <source>
        <dbReference type="SAM" id="Phobius"/>
    </source>
</evidence>
<feature type="transmembrane region" description="Helical" evidence="6">
    <location>
        <begin position="129"/>
        <end position="148"/>
    </location>
</feature>
<feature type="transmembrane region" description="Helical" evidence="6">
    <location>
        <begin position="72"/>
        <end position="93"/>
    </location>
</feature>
<evidence type="ECO:0000313" key="8">
    <source>
        <dbReference type="EMBL" id="RCW80647.1"/>
    </source>
</evidence>
<keyword evidence="5 6" id="KW-0472">Membrane</keyword>
<feature type="transmembrane region" description="Helical" evidence="6">
    <location>
        <begin position="99"/>
        <end position="122"/>
    </location>
</feature>
<evidence type="ECO:0000256" key="3">
    <source>
        <dbReference type="ARBA" id="ARBA00022692"/>
    </source>
</evidence>
<comment type="caution">
    <text evidence="8">The sequence shown here is derived from an EMBL/GenBank/DDBJ whole genome shotgun (WGS) entry which is preliminary data.</text>
</comment>
<name>A0A368YP24_9HYPH</name>
<gene>
    <name evidence="8" type="ORF">C7476_113120</name>
</gene>
<evidence type="ECO:0000256" key="5">
    <source>
        <dbReference type="ARBA" id="ARBA00023136"/>
    </source>
</evidence>
<sequence length="303" mass="32101">MHSRSGPVTMPVRYFPALFVVLWATGFIGARYAMPYMEPFYFLTVRFLIAGAILGVWVVLDGNHWPSKRGAMHAIIAGCLIHGAYLGAAFWAIHNGLPAGMSALVVGLQPLITALIAGLVLGETIQPRHWAGLAVGCIGVAMVLWPKLVISAGGITPATVSAAIFSVVAISIGTVWQKRFVGTIDLKAGTTLQYLGAAVLTGIFSLSLETHTIIWSGELIFAMFWLVFVLSIGAVLLLMLLINQGAVSKVASLFYLVPGVTALMAYALFGETLTPFQLVGMVIASLGVALSTGQRRVASSISQ</sequence>
<dbReference type="Proteomes" id="UP000253324">
    <property type="component" value="Unassembled WGS sequence"/>
</dbReference>
<keyword evidence="3 6" id="KW-0812">Transmembrane</keyword>
<keyword evidence="4 6" id="KW-1133">Transmembrane helix</keyword>
<dbReference type="InterPro" id="IPR050638">
    <property type="entry name" value="AA-Vitamin_Transporters"/>
</dbReference>
<evidence type="ECO:0000256" key="4">
    <source>
        <dbReference type="ARBA" id="ARBA00022989"/>
    </source>
</evidence>
<protein>
    <submittedName>
        <fullName evidence="8">EamA-like transporter family protein</fullName>
    </submittedName>
</protein>
<feature type="transmembrane region" description="Helical" evidence="6">
    <location>
        <begin position="275"/>
        <end position="293"/>
    </location>
</feature>
<feature type="domain" description="EamA" evidence="7">
    <location>
        <begin position="18"/>
        <end position="144"/>
    </location>
</feature>
<dbReference type="AlphaFoldDB" id="A0A368YP24"/>
<comment type="similarity">
    <text evidence="2">Belongs to the EamA transporter family.</text>
</comment>
<dbReference type="Pfam" id="PF00892">
    <property type="entry name" value="EamA"/>
    <property type="match status" value="2"/>
</dbReference>